<dbReference type="EMBL" id="CP023483">
    <property type="protein sequence ID" value="ATF27290.1"/>
    <property type="molecule type" value="Genomic_DNA"/>
</dbReference>
<dbReference type="FunFam" id="1.10.10.10:FF:000001">
    <property type="entry name" value="LysR family transcriptional regulator"/>
    <property type="match status" value="1"/>
</dbReference>
<dbReference type="RefSeq" id="WP_069119096.1">
    <property type="nucleotide sequence ID" value="NZ_CBCPHX010000001.1"/>
</dbReference>
<proteinExistence type="inferred from homology"/>
<dbReference type="PRINTS" id="PR00039">
    <property type="entry name" value="HTHLYSR"/>
</dbReference>
<dbReference type="CDD" id="cd05466">
    <property type="entry name" value="PBP2_LTTR_substrate"/>
    <property type="match status" value="1"/>
</dbReference>
<dbReference type="GO" id="GO:0003700">
    <property type="term" value="F:DNA-binding transcription factor activity"/>
    <property type="evidence" value="ECO:0007669"/>
    <property type="project" value="InterPro"/>
</dbReference>
<organism evidence="6 7">
    <name type="scientific">Brochothrix thermosphacta</name>
    <name type="common">Microbacterium thermosphactum</name>
    <dbReference type="NCBI Taxonomy" id="2756"/>
    <lineage>
        <taxon>Bacteria</taxon>
        <taxon>Bacillati</taxon>
        <taxon>Bacillota</taxon>
        <taxon>Bacilli</taxon>
        <taxon>Bacillales</taxon>
        <taxon>Listeriaceae</taxon>
        <taxon>Brochothrix</taxon>
    </lineage>
</organism>
<evidence type="ECO:0000313" key="6">
    <source>
        <dbReference type="EMBL" id="ATF27290.1"/>
    </source>
</evidence>
<dbReference type="SUPFAM" id="SSF46785">
    <property type="entry name" value="Winged helix' DNA-binding domain"/>
    <property type="match status" value="1"/>
</dbReference>
<evidence type="ECO:0000259" key="5">
    <source>
        <dbReference type="PROSITE" id="PS50931"/>
    </source>
</evidence>
<name>A0A1D2L9T0_BROTH</name>
<keyword evidence="7" id="KW-1185">Reference proteome</keyword>
<evidence type="ECO:0000313" key="7">
    <source>
        <dbReference type="Proteomes" id="UP000243591"/>
    </source>
</evidence>
<gene>
    <name evidence="6" type="ORF">CNY62_11910</name>
</gene>
<dbReference type="PANTHER" id="PTHR30419">
    <property type="entry name" value="HTH-TYPE TRANSCRIPTIONAL REGULATOR YBHD"/>
    <property type="match status" value="1"/>
</dbReference>
<dbReference type="PANTHER" id="PTHR30419:SF8">
    <property type="entry name" value="NITROGEN ASSIMILATION TRANSCRIPTIONAL ACTIVATOR-RELATED"/>
    <property type="match status" value="1"/>
</dbReference>
<dbReference type="OrthoDB" id="9803735at2"/>
<keyword evidence="2" id="KW-0805">Transcription regulation</keyword>
<dbReference type="Pfam" id="PF00126">
    <property type="entry name" value="HTH_1"/>
    <property type="match status" value="1"/>
</dbReference>
<dbReference type="InterPro" id="IPR036390">
    <property type="entry name" value="WH_DNA-bd_sf"/>
</dbReference>
<dbReference type="InterPro" id="IPR036388">
    <property type="entry name" value="WH-like_DNA-bd_sf"/>
</dbReference>
<evidence type="ECO:0000256" key="1">
    <source>
        <dbReference type="ARBA" id="ARBA00009437"/>
    </source>
</evidence>
<dbReference type="InterPro" id="IPR050950">
    <property type="entry name" value="HTH-type_LysR_regulators"/>
</dbReference>
<feature type="domain" description="HTH lysR-type" evidence="5">
    <location>
        <begin position="1"/>
        <end position="58"/>
    </location>
</feature>
<dbReference type="GO" id="GO:0003677">
    <property type="term" value="F:DNA binding"/>
    <property type="evidence" value="ECO:0007669"/>
    <property type="project" value="UniProtKB-KW"/>
</dbReference>
<reference evidence="6 7" key="1">
    <citation type="submission" date="2017-09" db="EMBL/GenBank/DDBJ databases">
        <title>Complete Genome Sequences of Two Strains of the Meat Spoilage Bacterium Brochothrix thermosphacta Isolated from Ground Chicken.</title>
        <authorList>
            <person name="Paoli G.C."/>
            <person name="Wijey C."/>
            <person name="Chen C.-Y."/>
            <person name="Nguyen L."/>
            <person name="Yan X."/>
            <person name="Irwin P.L."/>
        </authorList>
    </citation>
    <scope>NUCLEOTIDE SEQUENCE [LARGE SCALE GENOMIC DNA]</scope>
    <source>
        <strain evidence="6 7">BI</strain>
    </source>
</reference>
<keyword evidence="3" id="KW-0238">DNA-binding</keyword>
<dbReference type="PROSITE" id="PS50931">
    <property type="entry name" value="HTH_LYSR"/>
    <property type="match status" value="1"/>
</dbReference>
<dbReference type="KEGG" id="bths:CNY62_11910"/>
<dbReference type="InterPro" id="IPR005119">
    <property type="entry name" value="LysR_subst-bd"/>
</dbReference>
<comment type="similarity">
    <text evidence="1">Belongs to the LysR transcriptional regulatory family.</text>
</comment>
<dbReference type="AlphaFoldDB" id="A0A1D2L9T0"/>
<sequence>MLLNQLKYFVAVVENNSFTEAASRLYVSQSAVSQQIQVLEETLGVVLLTRQHRRFQLTPAGNHFYQRSKMILAQVDEMTKETITIGTNEEVELKIGYLRVYGGQELHEAITQFSEIYPEITLSVINGTHEELYHEIINDRVDIILSDQRRAFSDECVNFELVKSPMYVEISKRHPLSETNILTLKMLENTPCILIAANEQKAVEEEYYKNTLGFSGHFIFAENLEAGRLLVAANQGFLPIESVGTLAPVTSRVKRLPLYRTEQPIIRNYCAFWMKRTANYYIEEFALILQKLLQKDATL</sequence>
<dbReference type="Pfam" id="PF03466">
    <property type="entry name" value="LysR_substrate"/>
    <property type="match status" value="1"/>
</dbReference>
<protein>
    <submittedName>
        <fullName evidence="6">LysR family transcriptional regulator</fullName>
    </submittedName>
</protein>
<dbReference type="Gene3D" id="1.10.10.10">
    <property type="entry name" value="Winged helix-like DNA-binding domain superfamily/Winged helix DNA-binding domain"/>
    <property type="match status" value="1"/>
</dbReference>
<dbReference type="InterPro" id="IPR000847">
    <property type="entry name" value="LysR_HTH_N"/>
</dbReference>
<evidence type="ECO:0000256" key="2">
    <source>
        <dbReference type="ARBA" id="ARBA00023015"/>
    </source>
</evidence>
<evidence type="ECO:0000256" key="4">
    <source>
        <dbReference type="ARBA" id="ARBA00023163"/>
    </source>
</evidence>
<dbReference type="Proteomes" id="UP000243591">
    <property type="component" value="Chromosome"/>
</dbReference>
<accession>A0A1D2L9T0</accession>
<dbReference type="Gene3D" id="3.40.190.290">
    <property type="match status" value="1"/>
</dbReference>
<evidence type="ECO:0000256" key="3">
    <source>
        <dbReference type="ARBA" id="ARBA00023125"/>
    </source>
</evidence>
<keyword evidence="4" id="KW-0804">Transcription</keyword>
<dbReference type="GO" id="GO:0005829">
    <property type="term" value="C:cytosol"/>
    <property type="evidence" value="ECO:0007669"/>
    <property type="project" value="TreeGrafter"/>
</dbReference>
<dbReference type="SUPFAM" id="SSF53850">
    <property type="entry name" value="Periplasmic binding protein-like II"/>
    <property type="match status" value="1"/>
</dbReference>